<dbReference type="Proteomes" id="UP000789860">
    <property type="component" value="Unassembled WGS sequence"/>
</dbReference>
<name>A0ACA9K6H4_9GLOM</name>
<evidence type="ECO:0000313" key="2">
    <source>
        <dbReference type="Proteomes" id="UP000789860"/>
    </source>
</evidence>
<keyword evidence="2" id="KW-1185">Reference proteome</keyword>
<comment type="caution">
    <text evidence="1">The sequence shown here is derived from an EMBL/GenBank/DDBJ whole genome shotgun (WGS) entry which is preliminary data.</text>
</comment>
<proteinExistence type="predicted"/>
<accession>A0ACA9K6H4</accession>
<evidence type="ECO:0000313" key="1">
    <source>
        <dbReference type="EMBL" id="CAG8452468.1"/>
    </source>
</evidence>
<protein>
    <submittedName>
        <fullName evidence="1">1586_t:CDS:1</fullName>
    </submittedName>
</protein>
<gene>
    <name evidence="1" type="ORF">SCALOS_LOCUS1245</name>
</gene>
<organism evidence="1 2">
    <name type="scientific">Scutellospora calospora</name>
    <dbReference type="NCBI Taxonomy" id="85575"/>
    <lineage>
        <taxon>Eukaryota</taxon>
        <taxon>Fungi</taxon>
        <taxon>Fungi incertae sedis</taxon>
        <taxon>Mucoromycota</taxon>
        <taxon>Glomeromycotina</taxon>
        <taxon>Glomeromycetes</taxon>
        <taxon>Diversisporales</taxon>
        <taxon>Gigasporaceae</taxon>
        <taxon>Scutellospora</taxon>
    </lineage>
</organism>
<dbReference type="EMBL" id="CAJVPM010000806">
    <property type="protein sequence ID" value="CAG8452468.1"/>
    <property type="molecule type" value="Genomic_DNA"/>
</dbReference>
<sequence>MFSSQQTENIFWWDIQYTLNETTLTSLIFTWDRKCRYCLTMLLTGELLDFCCNHGKRIIPRLLPYPTSINNITKNSNISTLSRKLNALFSFIAIGAQGQFVNLPVLSSRFQNESSSNAILKLLENTSIGEVATIIYANNAVNIYPRSITIWRREDTMPKFINILSTQYEPLQYPLLFLHATQETTNIIFEDYEDEATENEEGNLHLPAFFLGSKRWCSLRVANALALARCWGKPSFFITMTTNPNWEEIKSQLRPSQNALEIAPIIVCAFHSRFEKLKELLKTYFGQIIYIVDVIEFQKYGFLHAHVVVRVHPELSINQIDKIISVELLNNNSQLKELVEKYMIYKSQHSSQCLRNNKCIYGYPKPIILETYIDEKGPDYVKYNINIVTTKNSNSQDYETTNNANSTLNENNLSTKQQFINNFKDYINRRYLSAPKAA</sequence>
<reference evidence="1" key="1">
    <citation type="submission" date="2021-06" db="EMBL/GenBank/DDBJ databases">
        <authorList>
            <person name="Kallberg Y."/>
            <person name="Tangrot J."/>
            <person name="Rosling A."/>
        </authorList>
    </citation>
    <scope>NUCLEOTIDE SEQUENCE</scope>
    <source>
        <strain evidence="1">AU212A</strain>
    </source>
</reference>